<keyword evidence="6 7" id="KW-0413">Isomerase</keyword>
<evidence type="ECO:0000256" key="2">
    <source>
        <dbReference type="ARBA" id="ARBA00013194"/>
    </source>
</evidence>
<feature type="coiled-coil region" evidence="8">
    <location>
        <begin position="482"/>
        <end position="509"/>
    </location>
</feature>
<dbReference type="Pfam" id="PF00254">
    <property type="entry name" value="FKBP_C"/>
    <property type="match status" value="2"/>
</dbReference>
<dbReference type="Gene3D" id="3.10.50.40">
    <property type="match status" value="2"/>
</dbReference>
<feature type="domain" description="PPIase FKBP-type" evidence="10">
    <location>
        <begin position="52"/>
        <end position="140"/>
    </location>
</feature>
<dbReference type="AlphaFoldDB" id="C1MQX2"/>
<dbReference type="SUPFAM" id="SSF54534">
    <property type="entry name" value="FKBP-like"/>
    <property type="match status" value="2"/>
</dbReference>
<accession>C1MQX2</accession>
<dbReference type="OMA" id="HAFGANE"/>
<evidence type="ECO:0000313" key="11">
    <source>
        <dbReference type="EMBL" id="EEH58155.1"/>
    </source>
</evidence>
<dbReference type="GeneID" id="9683268"/>
<evidence type="ECO:0000256" key="1">
    <source>
        <dbReference type="ARBA" id="ARBA00000971"/>
    </source>
</evidence>
<dbReference type="Gene3D" id="1.25.40.10">
    <property type="entry name" value="Tetratricopeptide repeat domain"/>
    <property type="match status" value="1"/>
</dbReference>
<dbReference type="InterPro" id="IPR046357">
    <property type="entry name" value="PPIase_dom_sf"/>
</dbReference>
<dbReference type="PANTHER" id="PTHR46512:SF9">
    <property type="entry name" value="PEPTIDYLPROLYL ISOMERASE"/>
    <property type="match status" value="1"/>
</dbReference>
<reference evidence="11 12" key="1">
    <citation type="journal article" date="2009" name="Science">
        <title>Green evolution and dynamic adaptations revealed by genomes of the marine picoeukaryotes Micromonas.</title>
        <authorList>
            <person name="Worden A.Z."/>
            <person name="Lee J.H."/>
            <person name="Mock T."/>
            <person name="Rouze P."/>
            <person name="Simmons M.P."/>
            <person name="Aerts A.L."/>
            <person name="Allen A.E."/>
            <person name="Cuvelier M.L."/>
            <person name="Derelle E."/>
            <person name="Everett M.V."/>
            <person name="Foulon E."/>
            <person name="Grimwood J."/>
            <person name="Gundlach H."/>
            <person name="Henrissat B."/>
            <person name="Napoli C."/>
            <person name="McDonald S.M."/>
            <person name="Parker M.S."/>
            <person name="Rombauts S."/>
            <person name="Salamov A."/>
            <person name="Von Dassow P."/>
            <person name="Badger J.H."/>
            <person name="Coutinho P.M."/>
            <person name="Demir E."/>
            <person name="Dubchak I."/>
            <person name="Gentemann C."/>
            <person name="Eikrem W."/>
            <person name="Gready J.E."/>
            <person name="John U."/>
            <person name="Lanier W."/>
            <person name="Lindquist E.A."/>
            <person name="Lucas S."/>
            <person name="Mayer K.F."/>
            <person name="Moreau H."/>
            <person name="Not F."/>
            <person name="Otillar R."/>
            <person name="Panaud O."/>
            <person name="Pangilinan J."/>
            <person name="Paulsen I."/>
            <person name="Piegu B."/>
            <person name="Poliakov A."/>
            <person name="Robbens S."/>
            <person name="Schmutz J."/>
            <person name="Toulza E."/>
            <person name="Wyss T."/>
            <person name="Zelensky A."/>
            <person name="Zhou K."/>
            <person name="Armbrust E.V."/>
            <person name="Bhattacharya D."/>
            <person name="Goodenough U.W."/>
            <person name="Van de Peer Y."/>
            <person name="Grigoriev I.V."/>
        </authorList>
    </citation>
    <scope>NUCLEOTIDE SEQUENCE [LARGE SCALE GENOMIC DNA]</scope>
    <source>
        <strain evidence="11 12">CCMP1545</strain>
    </source>
</reference>
<dbReference type="SUPFAM" id="SSF48452">
    <property type="entry name" value="TPR-like"/>
    <property type="match status" value="1"/>
</dbReference>
<protein>
    <recommendedName>
        <fullName evidence="2 7">peptidylprolyl isomerase</fullName>
        <ecNumber evidence="2 7">5.2.1.8</ecNumber>
    </recommendedName>
</protein>
<dbReference type="InterPro" id="IPR001179">
    <property type="entry name" value="PPIase_FKBP_dom"/>
</dbReference>
<dbReference type="PROSITE" id="PS50059">
    <property type="entry name" value="FKBP_PPIASE"/>
    <property type="match status" value="2"/>
</dbReference>
<evidence type="ECO:0000256" key="9">
    <source>
        <dbReference type="SAM" id="MobiDB-lite"/>
    </source>
</evidence>
<dbReference type="FunFam" id="3.10.50.40:FF:000025">
    <property type="entry name" value="Peptidylprolyl isomerase"/>
    <property type="match status" value="1"/>
</dbReference>
<dbReference type="OrthoDB" id="1902587at2759"/>
<dbReference type="Pfam" id="PF14559">
    <property type="entry name" value="TPR_19"/>
    <property type="match status" value="1"/>
</dbReference>
<organism evidence="12">
    <name type="scientific">Micromonas pusilla (strain CCMP1545)</name>
    <name type="common">Picoplanktonic green alga</name>
    <dbReference type="NCBI Taxonomy" id="564608"/>
    <lineage>
        <taxon>Eukaryota</taxon>
        <taxon>Viridiplantae</taxon>
        <taxon>Chlorophyta</taxon>
        <taxon>Mamiellophyceae</taxon>
        <taxon>Mamiellales</taxon>
        <taxon>Mamiellaceae</taxon>
        <taxon>Micromonas</taxon>
    </lineage>
</organism>
<sequence length="599" mass="64482">MESTGVRTIDHMEVEYEDLDVGQEADVSIAKDGGCMKKVLAKGSGDERPQIGNEVTVHYTGTLLDGTKFDSSVDRGDPFKFKLGVGQVIKGWDEGVASMRKGEKAILTCTPEYAYGAAGSPPTIPANSTLKFEVELFSWTNDNDLYKDGGIVLAKTLKKADGYTFAKERDEVKVTYSVAASDADVVGGGDTIVPSTEAEFVVKDAPFDGMRALLAKIKEGDSGIYKMKNVPGGRQYCAGLPGDPQSADVTVTLNKVITVEPICGGAGSKKATTEGEGYEQPNDGASVTISYTVTLDDGKHTLVDSQSEFTFETGNEAVPAGLEEAVMRMKKGEVAEVKVPAAFAYGGDGATLSKGVVPPNTNVVYNVTLSAFEKEKETYEMSTAEKLEACEKVKGAGNDAYKSGKLELAFKKYDKAMRYVEYDSQFTDDEKKASKKLKLSIHLNTAAVAIKDKKYSKARKASGEALDIESGNEKALYRRAQAATELEEYDEAEADVKKLIENDEGHKEARNLLAKIKRAKHAQAKKDAKVFGGMFSKLGGLYKEEPKIKEVDVKAAAADAPMDPVDIGNGFQMEEITDPEPDMPTLEPEVPAPEGIDTA</sequence>
<evidence type="ECO:0000256" key="5">
    <source>
        <dbReference type="ARBA" id="ARBA00023110"/>
    </source>
</evidence>
<dbReference type="Proteomes" id="UP000001876">
    <property type="component" value="Unassembled WGS sequence"/>
</dbReference>
<dbReference type="EC" id="5.2.1.8" evidence="2 7"/>
<comment type="catalytic activity">
    <reaction evidence="1 7">
        <text>[protein]-peptidylproline (omega=180) = [protein]-peptidylproline (omega=0)</text>
        <dbReference type="Rhea" id="RHEA:16237"/>
        <dbReference type="Rhea" id="RHEA-COMP:10747"/>
        <dbReference type="Rhea" id="RHEA-COMP:10748"/>
        <dbReference type="ChEBI" id="CHEBI:83833"/>
        <dbReference type="ChEBI" id="CHEBI:83834"/>
        <dbReference type="EC" id="5.2.1.8"/>
    </reaction>
</comment>
<dbReference type="KEGG" id="mpp:MICPUCDRAFT_33086"/>
<evidence type="ECO:0000256" key="8">
    <source>
        <dbReference type="SAM" id="Coils"/>
    </source>
</evidence>
<keyword evidence="8" id="KW-0175">Coiled coil</keyword>
<proteinExistence type="predicted"/>
<dbReference type="InterPro" id="IPR011990">
    <property type="entry name" value="TPR-like_helical_dom_sf"/>
</dbReference>
<evidence type="ECO:0000256" key="4">
    <source>
        <dbReference type="ARBA" id="ARBA00022803"/>
    </source>
</evidence>
<evidence type="ECO:0000259" key="10">
    <source>
        <dbReference type="PROSITE" id="PS50059"/>
    </source>
</evidence>
<dbReference type="eggNOG" id="KOG0543">
    <property type="taxonomic scope" value="Eukaryota"/>
</dbReference>
<dbReference type="SMART" id="SM00028">
    <property type="entry name" value="TPR"/>
    <property type="match status" value="3"/>
</dbReference>
<evidence type="ECO:0000313" key="12">
    <source>
        <dbReference type="Proteomes" id="UP000001876"/>
    </source>
</evidence>
<evidence type="ECO:0000256" key="3">
    <source>
        <dbReference type="ARBA" id="ARBA00022737"/>
    </source>
</evidence>
<keyword evidence="3" id="KW-0677">Repeat</keyword>
<dbReference type="STRING" id="564608.C1MQX2"/>
<keyword evidence="5 7" id="KW-0697">Rotamase</keyword>
<feature type="domain" description="PPIase FKBP-type" evidence="10">
    <location>
        <begin position="284"/>
        <end position="373"/>
    </location>
</feature>
<dbReference type="PANTHER" id="PTHR46512">
    <property type="entry name" value="PEPTIDYLPROLYL ISOMERASE"/>
    <property type="match status" value="1"/>
</dbReference>
<dbReference type="GO" id="GO:0003755">
    <property type="term" value="F:peptidyl-prolyl cis-trans isomerase activity"/>
    <property type="evidence" value="ECO:0007669"/>
    <property type="project" value="UniProtKB-KW"/>
</dbReference>
<dbReference type="RefSeq" id="XP_003058204.1">
    <property type="nucleotide sequence ID" value="XM_003058158.1"/>
</dbReference>
<feature type="region of interest" description="Disordered" evidence="9">
    <location>
        <begin position="561"/>
        <end position="599"/>
    </location>
</feature>
<evidence type="ECO:0000256" key="6">
    <source>
        <dbReference type="ARBA" id="ARBA00023235"/>
    </source>
</evidence>
<evidence type="ECO:0000256" key="7">
    <source>
        <dbReference type="PROSITE-ProRule" id="PRU00277"/>
    </source>
</evidence>
<dbReference type="EMBL" id="GG663738">
    <property type="protein sequence ID" value="EEH58155.1"/>
    <property type="molecule type" value="Genomic_DNA"/>
</dbReference>
<gene>
    <name evidence="11" type="ORF">MICPUCDRAFT_33086</name>
</gene>
<keyword evidence="12" id="KW-1185">Reference proteome</keyword>
<name>C1MQX2_MICPC</name>
<dbReference type="InterPro" id="IPR050754">
    <property type="entry name" value="FKBP4/5/8-like"/>
</dbReference>
<keyword evidence="4" id="KW-0802">TPR repeat</keyword>
<dbReference type="InterPro" id="IPR019734">
    <property type="entry name" value="TPR_rpt"/>
</dbReference>